<accession>A0A5C6E9V2</accession>
<keyword evidence="2" id="KW-1185">Reference proteome</keyword>
<sequence>MLQAAIDVEVEDCLAQHGNRRDERGRRLVVKNGSLPEREILTGAGAISVTQGRVRDNTADPDKRVTFSPSVLPAYLRKTQAIEELIPRFVWKRMPTKSSGYWCEWARPLGSRILLRQ</sequence>
<reference evidence="1 2" key="1">
    <citation type="submission" date="2019-02" db="EMBL/GenBank/DDBJ databases">
        <title>Deep-cultivation of Planctomycetes and their phenomic and genomic characterization uncovers novel biology.</title>
        <authorList>
            <person name="Wiegand S."/>
            <person name="Jogler M."/>
            <person name="Boedeker C."/>
            <person name="Pinto D."/>
            <person name="Vollmers J."/>
            <person name="Rivas-Marin E."/>
            <person name="Kohn T."/>
            <person name="Peeters S.H."/>
            <person name="Heuer A."/>
            <person name="Rast P."/>
            <person name="Oberbeckmann S."/>
            <person name="Bunk B."/>
            <person name="Jeske O."/>
            <person name="Meyerdierks A."/>
            <person name="Storesund J.E."/>
            <person name="Kallscheuer N."/>
            <person name="Luecker S."/>
            <person name="Lage O.M."/>
            <person name="Pohl T."/>
            <person name="Merkel B.J."/>
            <person name="Hornburger P."/>
            <person name="Mueller R.-W."/>
            <person name="Bruemmer F."/>
            <person name="Labrenz M."/>
            <person name="Spormann A.M."/>
            <person name="Op Den Camp H."/>
            <person name="Overmann J."/>
            <person name="Amann R."/>
            <person name="Jetten M.S.M."/>
            <person name="Mascher T."/>
            <person name="Medema M.H."/>
            <person name="Devos D.P."/>
            <person name="Kaster A.-K."/>
            <person name="Ovreas L."/>
            <person name="Rohde M."/>
            <person name="Galperin M.Y."/>
            <person name="Jogler C."/>
        </authorList>
    </citation>
    <scope>NUCLEOTIDE SEQUENCE [LARGE SCALE GENOMIC DNA]</scope>
    <source>
        <strain evidence="1 2">Q31b</strain>
    </source>
</reference>
<organism evidence="1 2">
    <name type="scientific">Novipirellula aureliae</name>
    <dbReference type="NCBI Taxonomy" id="2527966"/>
    <lineage>
        <taxon>Bacteria</taxon>
        <taxon>Pseudomonadati</taxon>
        <taxon>Planctomycetota</taxon>
        <taxon>Planctomycetia</taxon>
        <taxon>Pirellulales</taxon>
        <taxon>Pirellulaceae</taxon>
        <taxon>Novipirellula</taxon>
    </lineage>
</organism>
<gene>
    <name evidence="1" type="ORF">Q31b_18020</name>
</gene>
<proteinExistence type="predicted"/>
<evidence type="ECO:0000313" key="1">
    <source>
        <dbReference type="EMBL" id="TWU44266.1"/>
    </source>
</evidence>
<name>A0A5C6E9V2_9BACT</name>
<dbReference type="AlphaFoldDB" id="A0A5C6E9V2"/>
<comment type="caution">
    <text evidence="1">The sequence shown here is derived from an EMBL/GenBank/DDBJ whole genome shotgun (WGS) entry which is preliminary data.</text>
</comment>
<dbReference type="EMBL" id="SJPY01000002">
    <property type="protein sequence ID" value="TWU44266.1"/>
    <property type="molecule type" value="Genomic_DNA"/>
</dbReference>
<evidence type="ECO:0000313" key="2">
    <source>
        <dbReference type="Proteomes" id="UP000315471"/>
    </source>
</evidence>
<protein>
    <submittedName>
        <fullName evidence="1">Uncharacterized protein</fullName>
    </submittedName>
</protein>
<dbReference type="Proteomes" id="UP000315471">
    <property type="component" value="Unassembled WGS sequence"/>
</dbReference>